<proteinExistence type="predicted"/>
<name>A0A4D4LVU0_STRAX</name>
<reference evidence="2 3" key="1">
    <citation type="submission" date="2019-04" db="EMBL/GenBank/DDBJ databases">
        <title>Draft genome sequences of Streptomyces avermitilis NBRC 14893.</title>
        <authorList>
            <person name="Komaki H."/>
            <person name="Tamura T."/>
            <person name="Hosoyama A."/>
        </authorList>
    </citation>
    <scope>NUCLEOTIDE SEQUENCE [LARGE SCALE GENOMIC DNA]</scope>
    <source>
        <strain evidence="2 3">NBRC 14893</strain>
    </source>
</reference>
<sequence>MAAGLPPAPAALGAGLLGAVAFGDEFRHPALATDRGTVPRRLGLLTAKLLVSGATALLLAFLAVGCDLEVLYLVYGRELTQVPTDWLSLGAGWLGLLVGCAWAGVLAAGIFRSTTAGLAAVLAVPVVVVPLVQRALEGPSVRTAAGFATRLRELMLVQWPFGGERYLAAAARVVAQPVGSALMLSLTALLCAYLLTTLRSRVR</sequence>
<dbReference type="Proteomes" id="UP000302139">
    <property type="component" value="Unassembled WGS sequence"/>
</dbReference>
<feature type="transmembrane region" description="Helical" evidence="1">
    <location>
        <begin position="47"/>
        <end position="74"/>
    </location>
</feature>
<evidence type="ECO:0000313" key="2">
    <source>
        <dbReference type="EMBL" id="GDY62257.1"/>
    </source>
</evidence>
<evidence type="ECO:0000313" key="3">
    <source>
        <dbReference type="Proteomes" id="UP000302139"/>
    </source>
</evidence>
<feature type="transmembrane region" description="Helical" evidence="1">
    <location>
        <begin position="86"/>
        <end position="110"/>
    </location>
</feature>
<accession>A0A4D4LVU0</accession>
<keyword evidence="1" id="KW-1133">Transmembrane helix</keyword>
<comment type="caution">
    <text evidence="2">The sequence shown here is derived from an EMBL/GenBank/DDBJ whole genome shotgun (WGS) entry which is preliminary data.</text>
</comment>
<gene>
    <name evidence="2" type="ORF">SAV14893_016500</name>
</gene>
<organism evidence="2 3">
    <name type="scientific">Streptomyces avermitilis</name>
    <dbReference type="NCBI Taxonomy" id="33903"/>
    <lineage>
        <taxon>Bacteria</taxon>
        <taxon>Bacillati</taxon>
        <taxon>Actinomycetota</taxon>
        <taxon>Actinomycetes</taxon>
        <taxon>Kitasatosporales</taxon>
        <taxon>Streptomycetaceae</taxon>
        <taxon>Streptomyces</taxon>
    </lineage>
</organism>
<feature type="transmembrane region" description="Helical" evidence="1">
    <location>
        <begin position="116"/>
        <end position="132"/>
    </location>
</feature>
<dbReference type="EMBL" id="BJHX01000001">
    <property type="protein sequence ID" value="GDY62257.1"/>
    <property type="molecule type" value="Genomic_DNA"/>
</dbReference>
<feature type="transmembrane region" description="Helical" evidence="1">
    <location>
        <begin position="173"/>
        <end position="195"/>
    </location>
</feature>
<keyword evidence="1" id="KW-0472">Membrane</keyword>
<evidence type="ECO:0000256" key="1">
    <source>
        <dbReference type="SAM" id="Phobius"/>
    </source>
</evidence>
<keyword evidence="1" id="KW-0812">Transmembrane</keyword>
<dbReference type="AlphaFoldDB" id="A0A4D4LVU0"/>
<protein>
    <submittedName>
        <fullName evidence="2">Uncharacterized protein</fullName>
    </submittedName>
</protein>